<evidence type="ECO:0000313" key="1">
    <source>
        <dbReference type="EMBL" id="KAF7337751.1"/>
    </source>
</evidence>
<protein>
    <submittedName>
        <fullName evidence="1">Uncharacterized protein</fullName>
    </submittedName>
</protein>
<dbReference type="Proteomes" id="UP000623467">
    <property type="component" value="Unassembled WGS sequence"/>
</dbReference>
<accession>A0A8H7CIQ4</accession>
<dbReference type="EMBL" id="JACAZH010000033">
    <property type="protein sequence ID" value="KAF7337751.1"/>
    <property type="molecule type" value="Genomic_DNA"/>
</dbReference>
<dbReference type="AlphaFoldDB" id="A0A8H7CIQ4"/>
<comment type="caution">
    <text evidence="1">The sequence shown here is derived from an EMBL/GenBank/DDBJ whole genome shotgun (WGS) entry which is preliminary data.</text>
</comment>
<organism evidence="1 2">
    <name type="scientific">Mycena sanguinolenta</name>
    <dbReference type="NCBI Taxonomy" id="230812"/>
    <lineage>
        <taxon>Eukaryota</taxon>
        <taxon>Fungi</taxon>
        <taxon>Dikarya</taxon>
        <taxon>Basidiomycota</taxon>
        <taxon>Agaricomycotina</taxon>
        <taxon>Agaricomycetes</taxon>
        <taxon>Agaricomycetidae</taxon>
        <taxon>Agaricales</taxon>
        <taxon>Marasmiineae</taxon>
        <taxon>Mycenaceae</taxon>
        <taxon>Mycena</taxon>
    </lineage>
</organism>
<gene>
    <name evidence="1" type="ORF">MSAN_02248900</name>
</gene>
<evidence type="ECO:0000313" key="2">
    <source>
        <dbReference type="Proteomes" id="UP000623467"/>
    </source>
</evidence>
<reference evidence="1" key="1">
    <citation type="submission" date="2020-05" db="EMBL/GenBank/DDBJ databases">
        <title>Mycena genomes resolve the evolution of fungal bioluminescence.</title>
        <authorList>
            <person name="Tsai I.J."/>
        </authorList>
    </citation>
    <scope>NUCLEOTIDE SEQUENCE</scope>
    <source>
        <strain evidence="1">160909Yilan</strain>
    </source>
</reference>
<name>A0A8H7CIQ4_9AGAR</name>
<keyword evidence="2" id="KW-1185">Reference proteome</keyword>
<sequence>MLSATSVLPPIHPSIHLPIRPPIHPAVQPAVQPASQLSCIPASPRLDSDSGTEDLLMYMGCMTRMHPSNYVPTDGLDQSPMTHRHCLWRGSALLCFCKASLKASAISATQGEEGLQCDESRDRLTQEYVIFPARIAQASAGS</sequence>
<proteinExistence type="predicted"/>